<dbReference type="EMBL" id="KL142426">
    <property type="protein sequence ID" value="KDR66169.1"/>
    <property type="molecule type" value="Genomic_DNA"/>
</dbReference>
<reference evidence="3" key="1">
    <citation type="journal article" date="2014" name="Proc. Natl. Acad. Sci. U.S.A.">
        <title>Extensive sampling of basidiomycete genomes demonstrates inadequacy of the white-rot/brown-rot paradigm for wood decay fungi.</title>
        <authorList>
            <person name="Riley R."/>
            <person name="Salamov A.A."/>
            <person name="Brown D.W."/>
            <person name="Nagy L.G."/>
            <person name="Floudas D."/>
            <person name="Held B.W."/>
            <person name="Levasseur A."/>
            <person name="Lombard V."/>
            <person name="Morin E."/>
            <person name="Otillar R."/>
            <person name="Lindquist E.A."/>
            <person name="Sun H."/>
            <person name="LaButti K.M."/>
            <person name="Schmutz J."/>
            <person name="Jabbour D."/>
            <person name="Luo H."/>
            <person name="Baker S.E."/>
            <person name="Pisabarro A.G."/>
            <person name="Walton J.D."/>
            <person name="Blanchette R.A."/>
            <person name="Henrissat B."/>
            <person name="Martin F."/>
            <person name="Cullen D."/>
            <person name="Hibbett D.S."/>
            <person name="Grigoriev I.V."/>
        </authorList>
    </citation>
    <scope>NUCLEOTIDE SEQUENCE [LARGE SCALE GENOMIC DNA]</scope>
    <source>
        <strain evidence="3">CBS 339.88</strain>
    </source>
</reference>
<feature type="compositionally biased region" description="Polar residues" evidence="1">
    <location>
        <begin position="43"/>
        <end position="52"/>
    </location>
</feature>
<sequence length="761" mass="83437">MVHLGACGSQPTSIITSSPSQMQRRNAGRGTGRMRTNPHDQGAESSTRTTRSGAPYPPSRPQTSAAPRRSTRRRGLSRLESTNSHFQGSRNVSISGGQFNSTLGNHTNVTINLNQTEPAYAMPNSGPLAAGASSSAHVDISDMHDHITRILPTPQRSNQIYEWHMLLKGRGFPLWIPEPSMNLPMPYQRLGINIGDVGIITSAGNFSFLFNICLPADHPINPRTLPEGFAPISPSIDPVDVRRFSELKPGGYLASASIERSKNSAASGELSFETQASEGAILAFPEGATSQDYENLPHFRTYVAEHLQNWYLFANGPRGRDAKNGDLRVVIGFDKTASWGMATLANISQERKSHLKFKSMERSGTNSLGCTYTWEYSGIAEVRAGPSPDEVDELRRDDPSGTGSNVKYTNQCLFVRTLNPKLDDDLWEKVNRDLGLSPVKDSNNSQSQEAMSQSSGPPTLSSISTRESLHGAYSQGPLSDTQPGITFSLTPDKTSFHPSDILNTMLLKMMPTAKTVITHDEVWCSALSESDSSLPDATELLRRILTSHDLRDEDGIAYLEPKIPRRPQRRAKRTLDSVDDHEGAEIDRTPVPLNGSPPAAKKRAIENVNAVDRTSTLTGTTNKPLKTMAPSKFKQRGAGAPVGRPDIDATFLEAIASKKAKAVEDEDDPEFPKIRIRKDETERRNPRPEEEWAVLADFGDESAPRGNFMVVVELEPYTSGRHKSLSSLSKPLDRKSDFKKFRKSAVGGSTAKVDVFFANSQ</sequence>
<keyword evidence="3" id="KW-1185">Reference proteome</keyword>
<gene>
    <name evidence="2" type="ORF">GALMADRAFT_1203829</name>
</gene>
<dbReference type="AlphaFoldDB" id="A0A067SEJ8"/>
<feature type="compositionally biased region" description="Polar residues" evidence="1">
    <location>
        <begin position="83"/>
        <end position="99"/>
    </location>
</feature>
<feature type="compositionally biased region" description="Polar residues" evidence="1">
    <location>
        <begin position="476"/>
        <end position="493"/>
    </location>
</feature>
<evidence type="ECO:0000313" key="3">
    <source>
        <dbReference type="Proteomes" id="UP000027222"/>
    </source>
</evidence>
<feature type="region of interest" description="Disordered" evidence="1">
    <location>
        <begin position="383"/>
        <end position="406"/>
    </location>
</feature>
<evidence type="ECO:0000313" key="2">
    <source>
        <dbReference type="EMBL" id="KDR66169.1"/>
    </source>
</evidence>
<dbReference type="STRING" id="685588.A0A067SEJ8"/>
<name>A0A067SEJ8_GALM3</name>
<feature type="region of interest" description="Disordered" evidence="1">
    <location>
        <begin position="1"/>
        <end position="99"/>
    </location>
</feature>
<dbReference type="HOGENOM" id="CLU_021108_4_1_1"/>
<dbReference type="OrthoDB" id="3222453at2759"/>
<proteinExistence type="predicted"/>
<feature type="compositionally biased region" description="Polar residues" evidence="1">
    <location>
        <begin position="440"/>
        <end position="466"/>
    </location>
</feature>
<feature type="region of interest" description="Disordered" evidence="1">
    <location>
        <begin position="568"/>
        <end position="599"/>
    </location>
</feature>
<organism evidence="2 3">
    <name type="scientific">Galerina marginata (strain CBS 339.88)</name>
    <dbReference type="NCBI Taxonomy" id="685588"/>
    <lineage>
        <taxon>Eukaryota</taxon>
        <taxon>Fungi</taxon>
        <taxon>Dikarya</taxon>
        <taxon>Basidiomycota</taxon>
        <taxon>Agaricomycotina</taxon>
        <taxon>Agaricomycetes</taxon>
        <taxon>Agaricomycetidae</taxon>
        <taxon>Agaricales</taxon>
        <taxon>Agaricineae</taxon>
        <taxon>Strophariaceae</taxon>
        <taxon>Galerina</taxon>
    </lineage>
</organism>
<evidence type="ECO:0000256" key="1">
    <source>
        <dbReference type="SAM" id="MobiDB-lite"/>
    </source>
</evidence>
<dbReference type="Proteomes" id="UP000027222">
    <property type="component" value="Unassembled WGS sequence"/>
</dbReference>
<protein>
    <submittedName>
        <fullName evidence="2">Uncharacterized protein</fullName>
    </submittedName>
</protein>
<feature type="region of interest" description="Disordered" evidence="1">
    <location>
        <begin position="437"/>
        <end position="493"/>
    </location>
</feature>
<feature type="compositionally biased region" description="Basic and acidic residues" evidence="1">
    <location>
        <begin position="573"/>
        <end position="588"/>
    </location>
</feature>
<accession>A0A067SEJ8</accession>
<feature type="compositionally biased region" description="Low complexity" evidence="1">
    <location>
        <begin position="9"/>
        <end position="21"/>
    </location>
</feature>